<protein>
    <submittedName>
        <fullName evidence="2">FAD/NAD(P)-binding protein</fullName>
    </submittedName>
</protein>
<dbReference type="InterPro" id="IPR038732">
    <property type="entry name" value="HpyO/CreE_NAD-binding"/>
</dbReference>
<dbReference type="InterPro" id="IPR052189">
    <property type="entry name" value="L-asp_N-monooxygenase_NS-form"/>
</dbReference>
<name>A0ABP8VFP0_9PSEU</name>
<accession>A0ABP8VFP0</accession>
<organism evidence="2 3">
    <name type="scientific">Amycolatopsis dongchuanensis</name>
    <dbReference type="NCBI Taxonomy" id="1070866"/>
    <lineage>
        <taxon>Bacteria</taxon>
        <taxon>Bacillati</taxon>
        <taxon>Actinomycetota</taxon>
        <taxon>Actinomycetes</taxon>
        <taxon>Pseudonocardiales</taxon>
        <taxon>Pseudonocardiaceae</taxon>
        <taxon>Amycolatopsis</taxon>
    </lineage>
</organism>
<sequence length="620" mass="66683">MRSSGPLSVAIIGLGPRGLSVLERLILRLRARGGTPVTIWAVDPVEHGSGRVWRSGQPEWLAANATAGELTAHSPDNPLLPGDEPYSLAEWSANELAPDDYPSRARYGTYLHEFFQRLCRLAPEGVCVRPILGRAIGLFRAAQGLRLRIDDGGPDLHVDKAVLTTGHSALEPDETELAFRRHADRHGLRCLGPGIAAELPLDEIPAGGTVAVRGLGLTFYDVVRSLTTGRGGRFERDADGTLRYHASGREPHIVAGSRSGLPFLARAQVHRPELAPDPVLLTEERVAALRARATAERGSPKLDFAAEAEPLLWAEVEHAYYRCTLRLRDGHSAVEAFTEAFGATADDAGELDPRRKGKVLAAFGLGDVPPLRPELLARPFAGRTFGSPVEFRAELRRLLAEDVETSKLGPEGSPVKAALEMMRTLRPALPGIVDFGGLLPKSQEDFLTRFAPANFLLSAGPPVEHVEQLVSLVDAGLVEVAGPRAQFSCGDGCFAVESPDVAGSRREARVLLDARAPAPDLSRDRDPLLRQLLADGMISEYVNVDPATGERFATGGLAVTDSPFHVLDARGEADPDLYALGVVTQNTRWFTQVGTGRPGQDSPFRRDADAIAQDVLGEAA</sequence>
<evidence type="ECO:0000259" key="1">
    <source>
        <dbReference type="Pfam" id="PF13454"/>
    </source>
</evidence>
<feature type="domain" description="FAD-dependent urate hydroxylase HpyO/Asp monooxygenase CreE-like FAD/NAD(P)-binding" evidence="1">
    <location>
        <begin position="10"/>
        <end position="167"/>
    </location>
</feature>
<dbReference type="InterPro" id="IPR036188">
    <property type="entry name" value="FAD/NAD-bd_sf"/>
</dbReference>
<comment type="caution">
    <text evidence="2">The sequence shown here is derived from an EMBL/GenBank/DDBJ whole genome shotgun (WGS) entry which is preliminary data.</text>
</comment>
<reference evidence="3" key="1">
    <citation type="journal article" date="2019" name="Int. J. Syst. Evol. Microbiol.">
        <title>The Global Catalogue of Microorganisms (GCM) 10K type strain sequencing project: providing services to taxonomists for standard genome sequencing and annotation.</title>
        <authorList>
            <consortium name="The Broad Institute Genomics Platform"/>
            <consortium name="The Broad Institute Genome Sequencing Center for Infectious Disease"/>
            <person name="Wu L."/>
            <person name="Ma J."/>
        </authorList>
    </citation>
    <scope>NUCLEOTIDE SEQUENCE [LARGE SCALE GENOMIC DNA]</scope>
    <source>
        <strain evidence="3">JCM 18054</strain>
    </source>
</reference>
<proteinExistence type="predicted"/>
<keyword evidence="3" id="KW-1185">Reference proteome</keyword>
<dbReference type="Proteomes" id="UP001500192">
    <property type="component" value="Unassembled WGS sequence"/>
</dbReference>
<evidence type="ECO:0000313" key="2">
    <source>
        <dbReference type="EMBL" id="GAA4661633.1"/>
    </source>
</evidence>
<gene>
    <name evidence="2" type="ORF">GCM10023214_62410</name>
</gene>
<dbReference type="PANTHER" id="PTHR40254:SF1">
    <property type="entry name" value="BLR0577 PROTEIN"/>
    <property type="match status" value="1"/>
</dbReference>
<evidence type="ECO:0000313" key="3">
    <source>
        <dbReference type="Proteomes" id="UP001500192"/>
    </source>
</evidence>
<dbReference type="EMBL" id="BAABIB010000121">
    <property type="protein sequence ID" value="GAA4661633.1"/>
    <property type="molecule type" value="Genomic_DNA"/>
</dbReference>
<dbReference type="Pfam" id="PF13454">
    <property type="entry name" value="NAD_binding_9"/>
    <property type="match status" value="1"/>
</dbReference>
<dbReference type="RefSeq" id="WP_346055828.1">
    <property type="nucleotide sequence ID" value="NZ_BAABIB010000121.1"/>
</dbReference>
<dbReference type="SUPFAM" id="SSF51905">
    <property type="entry name" value="FAD/NAD(P)-binding domain"/>
    <property type="match status" value="1"/>
</dbReference>
<dbReference type="PANTHER" id="PTHR40254">
    <property type="entry name" value="BLR0577 PROTEIN"/>
    <property type="match status" value="1"/>
</dbReference>